<feature type="region of interest" description="Disordered" evidence="1">
    <location>
        <begin position="147"/>
        <end position="166"/>
    </location>
</feature>
<dbReference type="Pfam" id="PF12760">
    <property type="entry name" value="Zn_ribbon_IS1595"/>
    <property type="match status" value="1"/>
</dbReference>
<dbReference type="InterPro" id="IPR024445">
    <property type="entry name" value="Tnp_ISXO2-like"/>
</dbReference>
<dbReference type="NCBIfam" id="NF033547">
    <property type="entry name" value="transpos_IS1595"/>
    <property type="match status" value="1"/>
</dbReference>
<name>A0A1H0UQM4_9BURK</name>
<dbReference type="PANTHER" id="PTHR47163">
    <property type="entry name" value="DDE_TNP_IS1595 DOMAIN-CONTAINING PROTEIN"/>
    <property type="match status" value="1"/>
</dbReference>
<dbReference type="PANTHER" id="PTHR47163:SF2">
    <property type="entry name" value="SI:DKEY-17M8.2"/>
    <property type="match status" value="1"/>
</dbReference>
<dbReference type="InterPro" id="IPR053164">
    <property type="entry name" value="IS1016-like_transposase"/>
</dbReference>
<feature type="domain" description="ISXO2-like transposase" evidence="2">
    <location>
        <begin position="129"/>
        <end position="284"/>
    </location>
</feature>
<dbReference type="InterPro" id="IPR024442">
    <property type="entry name" value="Transposase_Zn_ribbon"/>
</dbReference>
<sequence>MSSSSLNQPHFQDPDRARVHLERLRWPNGPVCPHCGSVREPLALVGKSYRPGLYKCRDCYDQFTVTVGTVFERSKVPLNVWLQAVHLMCSSKKGISAHQMHRMLGVTYKTAWFMAHRIREAMTEQQAGPMGGEGKVVEADETYWGSESGSKTAAKKSGDRKPGSALKDSNKVVALVERGGKVRTFHVPSVTGQNLKLVIESQIHPATHLMTDSSPRYNLLKREHGFAAYEQVNHSKGEYVRGKAHTNTVEGYFSLFKRGLIGTFHHVAPKHLQRYSEEFAFRYNNRVALGVDDAMRSAIVLKAISGKRLTYRRVSCTPVPVIQ</sequence>
<dbReference type="Proteomes" id="UP000199317">
    <property type="component" value="Unassembled WGS sequence"/>
</dbReference>
<evidence type="ECO:0000259" key="2">
    <source>
        <dbReference type="SMART" id="SM01126"/>
    </source>
</evidence>
<dbReference type="RefSeq" id="WP_092836216.1">
    <property type="nucleotide sequence ID" value="NZ_FNJL01000021.1"/>
</dbReference>
<evidence type="ECO:0000313" key="3">
    <source>
        <dbReference type="EMBL" id="SDP68136.1"/>
    </source>
</evidence>
<dbReference type="SMART" id="SM01126">
    <property type="entry name" value="DDE_Tnp_IS1595"/>
    <property type="match status" value="1"/>
</dbReference>
<dbReference type="EMBL" id="FNJL01000021">
    <property type="protein sequence ID" value="SDP68136.1"/>
    <property type="molecule type" value="Genomic_DNA"/>
</dbReference>
<keyword evidence="4" id="KW-1185">Reference proteome</keyword>
<reference evidence="4" key="1">
    <citation type="submission" date="2016-10" db="EMBL/GenBank/DDBJ databases">
        <authorList>
            <person name="Varghese N."/>
            <person name="Submissions S."/>
        </authorList>
    </citation>
    <scope>NUCLEOTIDE SEQUENCE [LARGE SCALE GENOMIC DNA]</scope>
    <source>
        <strain evidence="4">DSM 17101</strain>
    </source>
</reference>
<organism evidence="3 4">
    <name type="scientific">Paracidovorax cattleyae</name>
    <dbReference type="NCBI Taxonomy" id="80868"/>
    <lineage>
        <taxon>Bacteria</taxon>
        <taxon>Pseudomonadati</taxon>
        <taxon>Pseudomonadota</taxon>
        <taxon>Betaproteobacteria</taxon>
        <taxon>Burkholderiales</taxon>
        <taxon>Comamonadaceae</taxon>
        <taxon>Paracidovorax</taxon>
    </lineage>
</organism>
<dbReference type="AlphaFoldDB" id="A0A1H0UQM4"/>
<evidence type="ECO:0000313" key="4">
    <source>
        <dbReference type="Proteomes" id="UP000199317"/>
    </source>
</evidence>
<dbReference type="OrthoDB" id="5365332at2"/>
<proteinExistence type="predicted"/>
<evidence type="ECO:0000256" key="1">
    <source>
        <dbReference type="SAM" id="MobiDB-lite"/>
    </source>
</evidence>
<gene>
    <name evidence="3" type="ORF">SAMN04489708_12122</name>
</gene>
<accession>A0A1H0UQM4</accession>
<protein>
    <submittedName>
        <fullName evidence="3">Transposase zinc-ribbon domain-containing protein</fullName>
    </submittedName>
</protein>
<dbReference type="Pfam" id="PF12762">
    <property type="entry name" value="DDE_Tnp_IS1595"/>
    <property type="match status" value="1"/>
</dbReference>